<dbReference type="Gene3D" id="2.40.30.10">
    <property type="entry name" value="Translation factors"/>
    <property type="match status" value="1"/>
</dbReference>
<dbReference type="EC" id="2.8.1.13" evidence="11"/>
<dbReference type="SUPFAM" id="SSF52402">
    <property type="entry name" value="Adenine nucleotide alpha hydrolases-like"/>
    <property type="match status" value="1"/>
</dbReference>
<dbReference type="FunFam" id="2.30.30.280:FF:000001">
    <property type="entry name" value="tRNA-specific 2-thiouridylase MnmA"/>
    <property type="match status" value="1"/>
</dbReference>
<comment type="caution">
    <text evidence="14">The sequence shown here is derived from an EMBL/GenBank/DDBJ whole genome shotgun (WGS) entry which is preliminary data.</text>
</comment>
<dbReference type="GO" id="GO:0103016">
    <property type="term" value="F:tRNA-uridine 2-sulfurtransferase activity"/>
    <property type="evidence" value="ECO:0007669"/>
    <property type="project" value="UniProtKB-EC"/>
</dbReference>
<evidence type="ECO:0000256" key="10">
    <source>
        <dbReference type="ARBA" id="ARBA00056575"/>
    </source>
</evidence>
<proteinExistence type="inferred from homology"/>
<evidence type="ECO:0000259" key="13">
    <source>
        <dbReference type="Pfam" id="PF20259"/>
    </source>
</evidence>
<keyword evidence="1 11" id="KW-0963">Cytoplasm</keyword>
<feature type="active site" description="Cysteine persulfide intermediate" evidence="11">
    <location>
        <position position="193"/>
    </location>
</feature>
<keyword evidence="5 11" id="KW-0547">Nucleotide-binding</keyword>
<comment type="caution">
    <text evidence="11">Lacks conserved residue(s) required for the propagation of feature annotation.</text>
</comment>
<dbReference type="Proteomes" id="UP000633365">
    <property type="component" value="Unassembled WGS sequence"/>
</dbReference>
<dbReference type="NCBIfam" id="TIGR00420">
    <property type="entry name" value="trmU"/>
    <property type="match status" value="1"/>
</dbReference>
<dbReference type="RefSeq" id="WP_201428614.1">
    <property type="nucleotide sequence ID" value="NZ_JAEQMG010000163.1"/>
</dbReference>
<protein>
    <recommendedName>
        <fullName evidence="11">tRNA-specific 2-thiouridylase MnmA</fullName>
        <ecNumber evidence="11">2.8.1.13</ecNumber>
    </recommendedName>
</protein>
<evidence type="ECO:0000256" key="7">
    <source>
        <dbReference type="ARBA" id="ARBA00022884"/>
    </source>
</evidence>
<comment type="subcellular location">
    <subcellularLocation>
        <location evidence="11">Cytoplasm</location>
    </subcellularLocation>
</comment>
<dbReference type="Gene3D" id="3.40.50.620">
    <property type="entry name" value="HUPs"/>
    <property type="match status" value="1"/>
</dbReference>
<keyword evidence="3 11" id="KW-0808">Transferase</keyword>
<organism evidence="14 15">
    <name type="scientific">Ruminococcus difficilis</name>
    <dbReference type="NCBI Taxonomy" id="2763069"/>
    <lineage>
        <taxon>Bacteria</taxon>
        <taxon>Bacillati</taxon>
        <taxon>Bacillota</taxon>
        <taxon>Clostridia</taxon>
        <taxon>Eubacteriales</taxon>
        <taxon>Oscillospiraceae</taxon>
        <taxon>Ruminococcus</taxon>
    </lineage>
</organism>
<feature type="site" description="Interaction with tRNA" evidence="11">
    <location>
        <position position="122"/>
    </location>
</feature>
<evidence type="ECO:0000256" key="8">
    <source>
        <dbReference type="ARBA" id="ARBA00023157"/>
    </source>
</evidence>
<dbReference type="PANTHER" id="PTHR11933:SF5">
    <property type="entry name" value="MITOCHONDRIAL TRNA-SPECIFIC 2-THIOURIDYLASE 1"/>
    <property type="match status" value="1"/>
</dbReference>
<dbReference type="InterPro" id="IPR014729">
    <property type="entry name" value="Rossmann-like_a/b/a_fold"/>
</dbReference>
<evidence type="ECO:0000256" key="2">
    <source>
        <dbReference type="ARBA" id="ARBA00022555"/>
    </source>
</evidence>
<keyword evidence="15" id="KW-1185">Reference proteome</keyword>
<evidence type="ECO:0000256" key="3">
    <source>
        <dbReference type="ARBA" id="ARBA00022679"/>
    </source>
</evidence>
<feature type="binding site" evidence="11">
    <location>
        <position position="121"/>
    </location>
    <ligand>
        <name>ATP</name>
        <dbReference type="ChEBI" id="CHEBI:30616"/>
    </ligand>
</feature>
<dbReference type="GO" id="GO:0005737">
    <property type="term" value="C:cytoplasm"/>
    <property type="evidence" value="ECO:0007669"/>
    <property type="project" value="UniProtKB-SubCell"/>
</dbReference>
<dbReference type="Gene3D" id="2.30.30.280">
    <property type="entry name" value="Adenine nucleotide alpha hydrolases-like domains"/>
    <property type="match status" value="1"/>
</dbReference>
<gene>
    <name evidence="11 14" type="primary">mnmA</name>
    <name evidence="14" type="ORF">JKK62_14960</name>
</gene>
<dbReference type="GO" id="GO:0005524">
    <property type="term" value="F:ATP binding"/>
    <property type="evidence" value="ECO:0007669"/>
    <property type="project" value="UniProtKB-KW"/>
</dbReference>
<evidence type="ECO:0000256" key="6">
    <source>
        <dbReference type="ARBA" id="ARBA00022840"/>
    </source>
</evidence>
<comment type="catalytic activity">
    <reaction evidence="9 11">
        <text>S-sulfanyl-L-cysteinyl-[protein] + uridine(34) in tRNA + AH2 + ATP = 2-thiouridine(34) in tRNA + L-cysteinyl-[protein] + A + AMP + diphosphate + H(+)</text>
        <dbReference type="Rhea" id="RHEA:47032"/>
        <dbReference type="Rhea" id="RHEA-COMP:10131"/>
        <dbReference type="Rhea" id="RHEA-COMP:11726"/>
        <dbReference type="Rhea" id="RHEA-COMP:11727"/>
        <dbReference type="Rhea" id="RHEA-COMP:11728"/>
        <dbReference type="ChEBI" id="CHEBI:13193"/>
        <dbReference type="ChEBI" id="CHEBI:15378"/>
        <dbReference type="ChEBI" id="CHEBI:17499"/>
        <dbReference type="ChEBI" id="CHEBI:29950"/>
        <dbReference type="ChEBI" id="CHEBI:30616"/>
        <dbReference type="ChEBI" id="CHEBI:33019"/>
        <dbReference type="ChEBI" id="CHEBI:61963"/>
        <dbReference type="ChEBI" id="CHEBI:65315"/>
        <dbReference type="ChEBI" id="CHEBI:87170"/>
        <dbReference type="ChEBI" id="CHEBI:456215"/>
        <dbReference type="EC" id="2.8.1.13"/>
    </reaction>
</comment>
<dbReference type="PANTHER" id="PTHR11933">
    <property type="entry name" value="TRNA 5-METHYLAMINOMETHYL-2-THIOURIDYLATE -METHYLTRANSFERASE"/>
    <property type="match status" value="1"/>
</dbReference>
<dbReference type="Pfam" id="PF20258">
    <property type="entry name" value="tRNA_Me_trans_C"/>
    <property type="match status" value="1"/>
</dbReference>
<reference evidence="14" key="1">
    <citation type="submission" date="2021-01" db="EMBL/GenBank/DDBJ databases">
        <title>Genome public.</title>
        <authorList>
            <person name="Liu C."/>
            <person name="Sun Q."/>
        </authorList>
    </citation>
    <scope>NUCLEOTIDE SEQUENCE</scope>
    <source>
        <strain evidence="14">M6</strain>
    </source>
</reference>
<dbReference type="FunFam" id="2.40.30.10:FF:000023">
    <property type="entry name" value="tRNA-specific 2-thiouridylase MnmA"/>
    <property type="match status" value="1"/>
</dbReference>
<feature type="region of interest" description="Interaction with tRNA" evidence="11">
    <location>
        <begin position="298"/>
        <end position="299"/>
    </location>
</feature>
<sequence length="350" mass="38710">MKALIAMSGGVDSSVAALLMSDCERIGCTMRLFDKEDDDNPKSCCSLKEVEDARAVCHRIGIPYYVFNFTEDFEEKIIGKFIDCYRRGVTPNPCIDCNRYMKFDKLLLRARELGCDLVVTGHYARVEEENGKYLLKKALDPAKDQSYVLYSLTQEQLRHIRFPLGGLSKDEVRRIAAEHGFVNANKPDSQDICFVPDGDYAAFIEEKCGAMPTGDFVTVDGKVLGQHKGISHYTIGQRKHLGISVGAPIYVVKIDAEDNKVVLGDESHLFTTTATVDDFNWIAGEIPAEPVRCKAKTRYRQQEQPATAYPNADGSVTVIFDEPIRAITPGQACVMYDGDVVLGGGVIISG</sequence>
<keyword evidence="2 11" id="KW-0820">tRNA-binding</keyword>
<evidence type="ECO:0000256" key="9">
    <source>
        <dbReference type="ARBA" id="ARBA00051542"/>
    </source>
</evidence>
<dbReference type="Pfam" id="PF03054">
    <property type="entry name" value="tRNA_Me_trans"/>
    <property type="match status" value="1"/>
</dbReference>
<dbReference type="FunFam" id="3.40.50.620:FF:000115">
    <property type="entry name" value="tRNA-specific 2-thiouridylase MnmA"/>
    <property type="match status" value="1"/>
</dbReference>
<dbReference type="CDD" id="cd01998">
    <property type="entry name" value="MnmA_TRMU-like"/>
    <property type="match status" value="1"/>
</dbReference>
<dbReference type="EMBL" id="JAEQMG010000163">
    <property type="protein sequence ID" value="MBK6089923.1"/>
    <property type="molecule type" value="Genomic_DNA"/>
</dbReference>
<keyword evidence="7 11" id="KW-0694">RNA-binding</keyword>
<feature type="binding site" evidence="11">
    <location>
        <position position="30"/>
    </location>
    <ligand>
        <name>ATP</name>
        <dbReference type="ChEBI" id="CHEBI:30616"/>
    </ligand>
</feature>
<feature type="active site" description="Nucleophile" evidence="11">
    <location>
        <position position="97"/>
    </location>
</feature>
<dbReference type="InterPro" id="IPR046884">
    <property type="entry name" value="MnmA-like_central"/>
</dbReference>
<evidence type="ECO:0000256" key="11">
    <source>
        <dbReference type="HAMAP-Rule" id="MF_00144"/>
    </source>
</evidence>
<evidence type="ECO:0000256" key="5">
    <source>
        <dbReference type="ARBA" id="ARBA00022741"/>
    </source>
</evidence>
<name>A0A934WU06_9FIRM</name>
<dbReference type="Pfam" id="PF20259">
    <property type="entry name" value="tRNA_Me_trans_M"/>
    <property type="match status" value="1"/>
</dbReference>
<dbReference type="InterPro" id="IPR046885">
    <property type="entry name" value="MnmA-like_C"/>
</dbReference>
<feature type="binding site" evidence="11">
    <location>
        <begin position="6"/>
        <end position="13"/>
    </location>
    <ligand>
        <name>ATP</name>
        <dbReference type="ChEBI" id="CHEBI:30616"/>
    </ligand>
</feature>
<dbReference type="AlphaFoldDB" id="A0A934WU06"/>
<dbReference type="HAMAP" id="MF_00144">
    <property type="entry name" value="tRNA_thiouridyl_MnmA"/>
    <property type="match status" value="1"/>
</dbReference>
<comment type="function">
    <text evidence="10 11">Catalyzes the 2-thiolation of uridine at the wobble position (U34) of tRNA, leading to the formation of s(2)U34.</text>
</comment>
<keyword evidence="8" id="KW-1015">Disulfide bond</keyword>
<accession>A0A934WU06</accession>
<dbReference type="GO" id="GO:0000049">
    <property type="term" value="F:tRNA binding"/>
    <property type="evidence" value="ECO:0007669"/>
    <property type="project" value="UniProtKB-KW"/>
</dbReference>
<feature type="site" description="Interaction with tRNA" evidence="11">
    <location>
        <position position="331"/>
    </location>
</feature>
<evidence type="ECO:0000313" key="14">
    <source>
        <dbReference type="EMBL" id="MBK6089923.1"/>
    </source>
</evidence>
<dbReference type="GO" id="GO:0002143">
    <property type="term" value="P:tRNA wobble position uridine thiolation"/>
    <property type="evidence" value="ECO:0007669"/>
    <property type="project" value="TreeGrafter"/>
</dbReference>
<keyword evidence="6 11" id="KW-0067">ATP-binding</keyword>
<comment type="similarity">
    <text evidence="11">Belongs to the MnmA/TRMU family.</text>
</comment>
<dbReference type="InterPro" id="IPR004506">
    <property type="entry name" value="MnmA-like"/>
</dbReference>
<evidence type="ECO:0000256" key="1">
    <source>
        <dbReference type="ARBA" id="ARBA00022490"/>
    </source>
</evidence>
<dbReference type="NCBIfam" id="NF001138">
    <property type="entry name" value="PRK00143.1"/>
    <property type="match status" value="1"/>
</dbReference>
<feature type="domain" description="tRNA-specific 2-thiouridylase MnmA-like C-terminal" evidence="12">
    <location>
        <begin position="273"/>
        <end position="347"/>
    </location>
</feature>
<evidence type="ECO:0000313" key="15">
    <source>
        <dbReference type="Proteomes" id="UP000633365"/>
    </source>
</evidence>
<dbReference type="InterPro" id="IPR023382">
    <property type="entry name" value="MnmA-like_central_sf"/>
</dbReference>
<feature type="region of interest" description="Interaction with tRNA" evidence="11">
    <location>
        <begin position="143"/>
        <end position="145"/>
    </location>
</feature>
<keyword evidence="4 11" id="KW-0819">tRNA processing</keyword>
<evidence type="ECO:0000259" key="12">
    <source>
        <dbReference type="Pfam" id="PF20258"/>
    </source>
</evidence>
<evidence type="ECO:0000256" key="4">
    <source>
        <dbReference type="ARBA" id="ARBA00022694"/>
    </source>
</evidence>
<feature type="domain" description="tRNA-specific 2-thiouridylase MnmA-like central" evidence="13">
    <location>
        <begin position="202"/>
        <end position="265"/>
    </location>
</feature>